<dbReference type="AlphaFoldDB" id="A0A8D6PQX9"/>
<keyword evidence="1" id="KW-0812">Transmembrane</keyword>
<accession>A0A8D6PQX9</accession>
<protein>
    <submittedName>
        <fullName evidence="2">Uncharacterized protein</fullName>
    </submittedName>
</protein>
<proteinExistence type="predicted"/>
<dbReference type="EMBL" id="LR792632">
    <property type="protein sequence ID" value="CAB3288207.1"/>
    <property type="molecule type" value="Genomic_DNA"/>
</dbReference>
<dbReference type="GeneID" id="65883413"/>
<keyword evidence="3" id="KW-1185">Reference proteome</keyword>
<keyword evidence="1" id="KW-0472">Membrane</keyword>
<organism evidence="2 3">
    <name type="scientific">Methanocaldococcus lauensis</name>
    <dbReference type="NCBI Taxonomy" id="2546128"/>
    <lineage>
        <taxon>Archaea</taxon>
        <taxon>Methanobacteriati</taxon>
        <taxon>Methanobacteriota</taxon>
        <taxon>Methanomada group</taxon>
        <taxon>Methanococci</taxon>
        <taxon>Methanococcales</taxon>
        <taxon>Methanocaldococcaceae</taxon>
        <taxon>Methanocaldococcus</taxon>
    </lineage>
</organism>
<gene>
    <name evidence="2" type="ORF">MLAUSG7_0598</name>
</gene>
<dbReference type="RefSeq" id="WP_214400476.1">
    <property type="nucleotide sequence ID" value="NZ_LR792632.1"/>
</dbReference>
<reference evidence="2 3" key="1">
    <citation type="submission" date="2020-04" db="EMBL/GenBank/DDBJ databases">
        <authorList>
            <consortium name="Genoscope - CEA"/>
            <person name="William W."/>
        </authorList>
    </citation>
    <scope>NUCLEOTIDE SEQUENCE [LARGE SCALE GENOMIC DNA]</scope>
    <source>
        <strain evidence="2 3">SG7</strain>
    </source>
</reference>
<dbReference type="Proteomes" id="UP000679213">
    <property type="component" value="Chromosome I"/>
</dbReference>
<keyword evidence="1" id="KW-1133">Transmembrane helix</keyword>
<evidence type="ECO:0000313" key="3">
    <source>
        <dbReference type="Proteomes" id="UP000679213"/>
    </source>
</evidence>
<evidence type="ECO:0000256" key="1">
    <source>
        <dbReference type="SAM" id="Phobius"/>
    </source>
</evidence>
<name>A0A8D6PQX9_9EURY</name>
<dbReference type="KEGG" id="mesg:MLAUSG7_0598"/>
<evidence type="ECO:0000313" key="2">
    <source>
        <dbReference type="EMBL" id="CAB3288207.1"/>
    </source>
</evidence>
<feature type="transmembrane region" description="Helical" evidence="1">
    <location>
        <begin position="6"/>
        <end position="29"/>
    </location>
</feature>
<sequence length="71" mass="8093">MADAVVGIDVGVLLFLLLLGGSILGFVAYSKFNQYLFGKHIKNEIRGELLDKEQTKEIRRLEREIDKIQTK</sequence>